<name>A0A6C0IPT3_9ZZZZ</name>
<feature type="compositionally biased region" description="Basic residues" evidence="1">
    <location>
        <begin position="123"/>
        <end position="145"/>
    </location>
</feature>
<feature type="region of interest" description="Disordered" evidence="1">
    <location>
        <begin position="108"/>
        <end position="145"/>
    </location>
</feature>
<protein>
    <submittedName>
        <fullName evidence="2">Uncharacterized protein</fullName>
    </submittedName>
</protein>
<proteinExistence type="predicted"/>
<dbReference type="AlphaFoldDB" id="A0A6C0IPT3"/>
<sequence length="145" mass="16131">MSEILQLSDITITGMDIDGNQVVINVGTPNTTMDNTTMDNTTMDNTTMSNSDFFNLSVTNEGIHISHSSEGSLHLSDLDVSEQNSLNTTNEDISFFNTNISTIPQEETNYMNMSGLTPYGGKRNQKQNKKQNKSKKTRKNKKKSV</sequence>
<organism evidence="2">
    <name type="scientific">viral metagenome</name>
    <dbReference type="NCBI Taxonomy" id="1070528"/>
    <lineage>
        <taxon>unclassified sequences</taxon>
        <taxon>metagenomes</taxon>
        <taxon>organismal metagenomes</taxon>
    </lineage>
</organism>
<dbReference type="EMBL" id="MN740222">
    <property type="protein sequence ID" value="QHT94456.1"/>
    <property type="molecule type" value="Genomic_DNA"/>
</dbReference>
<reference evidence="2" key="1">
    <citation type="journal article" date="2020" name="Nature">
        <title>Giant virus diversity and host interactions through global metagenomics.</title>
        <authorList>
            <person name="Schulz F."/>
            <person name="Roux S."/>
            <person name="Paez-Espino D."/>
            <person name="Jungbluth S."/>
            <person name="Walsh D.A."/>
            <person name="Denef V.J."/>
            <person name="McMahon K.D."/>
            <person name="Konstantinidis K.T."/>
            <person name="Eloe-Fadrosh E.A."/>
            <person name="Kyrpides N.C."/>
            <person name="Woyke T."/>
        </authorList>
    </citation>
    <scope>NUCLEOTIDE SEQUENCE</scope>
    <source>
        <strain evidence="2">GVMAG-M-3300024258-28</strain>
    </source>
</reference>
<accession>A0A6C0IPT3</accession>
<evidence type="ECO:0000313" key="2">
    <source>
        <dbReference type="EMBL" id="QHT94456.1"/>
    </source>
</evidence>
<evidence type="ECO:0000256" key="1">
    <source>
        <dbReference type="SAM" id="MobiDB-lite"/>
    </source>
</evidence>